<feature type="domain" description="Thioredoxin" evidence="1">
    <location>
        <begin position="7"/>
        <end position="142"/>
    </location>
</feature>
<organism evidence="2 3">
    <name type="scientific">Methyloligella halotolerans</name>
    <dbReference type="NCBI Taxonomy" id="1177755"/>
    <lineage>
        <taxon>Bacteria</taxon>
        <taxon>Pseudomonadati</taxon>
        <taxon>Pseudomonadota</taxon>
        <taxon>Alphaproteobacteria</taxon>
        <taxon>Hyphomicrobiales</taxon>
        <taxon>Hyphomicrobiaceae</taxon>
        <taxon>Methyloligella</taxon>
    </lineage>
</organism>
<dbReference type="InterPro" id="IPR050553">
    <property type="entry name" value="Thioredoxin_ResA/DsbE_sf"/>
</dbReference>
<name>A0A1E2RVT5_9HYPH</name>
<accession>A0A1E2RVT5</accession>
<evidence type="ECO:0000313" key="2">
    <source>
        <dbReference type="EMBL" id="ODA66272.1"/>
    </source>
</evidence>
<comment type="caution">
    <text evidence="2">The sequence shown here is derived from an EMBL/GenBank/DDBJ whole genome shotgun (WGS) entry which is preliminary data.</text>
</comment>
<dbReference type="Proteomes" id="UP000095087">
    <property type="component" value="Unassembled WGS sequence"/>
</dbReference>
<keyword evidence="3" id="KW-1185">Reference proteome</keyword>
<dbReference type="CDD" id="cd02966">
    <property type="entry name" value="TlpA_like_family"/>
    <property type="match status" value="1"/>
</dbReference>
<gene>
    <name evidence="2" type="ORF">A7A08_02919</name>
</gene>
<dbReference type="GO" id="GO:0016491">
    <property type="term" value="F:oxidoreductase activity"/>
    <property type="evidence" value="ECO:0007669"/>
    <property type="project" value="InterPro"/>
</dbReference>
<reference evidence="2 3" key="1">
    <citation type="submission" date="2016-07" db="EMBL/GenBank/DDBJ databases">
        <title>Draft genome sequence of Methyloligella halotolerans C2T (VKM B-2706T=CCUG 61687T=DSM 25045T), a halotolerant polyhydroxybutyrate accumulating methylotroph.</title>
        <authorList>
            <person name="Vasilenko O.V."/>
            <person name="Doronina N.V."/>
            <person name="Poroshina M.N."/>
            <person name="Tarlachkov S.V."/>
            <person name="Trotsenko Y.A."/>
        </authorList>
    </citation>
    <scope>NUCLEOTIDE SEQUENCE [LARGE SCALE GENOMIC DNA]</scope>
    <source>
        <strain evidence="2 3">VKM B-2706</strain>
    </source>
</reference>
<sequence>MAAFVIKKAPEPLPPMPMEGADGKEVAMADFKGRVVLLNIWATWCHPCREEMPALDMLQKDLGGEDFEVVAMNIDRGSPDKAKDFLKEVKAENLAFYRDPSSKLFTQLKAVGMPTTLLVNREGEEMGRLVGPAEWDSPEASA</sequence>
<dbReference type="PATRIC" id="fig|1177755.3.peg.2943"/>
<dbReference type="EMBL" id="MASI01000009">
    <property type="protein sequence ID" value="ODA66272.1"/>
    <property type="molecule type" value="Genomic_DNA"/>
</dbReference>
<protein>
    <submittedName>
        <fullName evidence="2">Thiol:disulfide interchange protein TlpA</fullName>
    </submittedName>
</protein>
<dbReference type="Pfam" id="PF08534">
    <property type="entry name" value="Redoxin"/>
    <property type="match status" value="1"/>
</dbReference>
<evidence type="ECO:0000313" key="3">
    <source>
        <dbReference type="Proteomes" id="UP000095087"/>
    </source>
</evidence>
<dbReference type="InterPro" id="IPR036249">
    <property type="entry name" value="Thioredoxin-like_sf"/>
</dbReference>
<dbReference type="STRING" id="1177755.A7A08_02919"/>
<evidence type="ECO:0000259" key="1">
    <source>
        <dbReference type="PROSITE" id="PS51352"/>
    </source>
</evidence>
<dbReference type="InterPro" id="IPR013766">
    <property type="entry name" value="Thioredoxin_domain"/>
</dbReference>
<dbReference type="PROSITE" id="PS51352">
    <property type="entry name" value="THIOREDOXIN_2"/>
    <property type="match status" value="1"/>
</dbReference>
<dbReference type="OrthoDB" id="9799347at2"/>
<dbReference type="AlphaFoldDB" id="A0A1E2RVT5"/>
<dbReference type="InterPro" id="IPR013740">
    <property type="entry name" value="Redoxin"/>
</dbReference>
<dbReference type="PANTHER" id="PTHR42852">
    <property type="entry name" value="THIOL:DISULFIDE INTERCHANGE PROTEIN DSBE"/>
    <property type="match status" value="1"/>
</dbReference>
<dbReference type="SUPFAM" id="SSF52833">
    <property type="entry name" value="Thioredoxin-like"/>
    <property type="match status" value="1"/>
</dbReference>
<proteinExistence type="predicted"/>
<dbReference type="Gene3D" id="3.40.30.10">
    <property type="entry name" value="Glutaredoxin"/>
    <property type="match status" value="1"/>
</dbReference>
<dbReference type="RefSeq" id="WP_083226804.1">
    <property type="nucleotide sequence ID" value="NZ_MASI01000009.1"/>
</dbReference>
<dbReference type="PANTHER" id="PTHR42852:SF13">
    <property type="entry name" value="PROTEIN DIPZ"/>
    <property type="match status" value="1"/>
</dbReference>